<dbReference type="InterPro" id="IPR007627">
    <property type="entry name" value="RNA_pol_sigma70_r2"/>
</dbReference>
<dbReference type="InterPro" id="IPR013249">
    <property type="entry name" value="RNA_pol_sigma70_r4_t2"/>
</dbReference>
<feature type="domain" description="RNA polymerase sigma factor 70 region 4 type 2" evidence="7">
    <location>
        <begin position="107"/>
        <end position="158"/>
    </location>
</feature>
<dbReference type="InterPro" id="IPR013325">
    <property type="entry name" value="RNA_pol_sigma_r2"/>
</dbReference>
<comment type="similarity">
    <text evidence="1">Belongs to the sigma-70 factor family. ECF subfamily.</text>
</comment>
<keyword evidence="4" id="KW-0238">DNA-binding</keyword>
<proteinExistence type="inferred from homology"/>
<gene>
    <name evidence="8" type="ORF">OB69_07355</name>
</gene>
<comment type="caution">
    <text evidence="8">The sequence shown here is derived from an EMBL/GenBank/DDBJ whole genome shotgun (WGS) entry which is preliminary data.</text>
</comment>
<evidence type="ECO:0000256" key="4">
    <source>
        <dbReference type="ARBA" id="ARBA00023125"/>
    </source>
</evidence>
<evidence type="ECO:0000313" key="8">
    <source>
        <dbReference type="EMBL" id="KOF03136.1"/>
    </source>
</evidence>
<dbReference type="EMBL" id="JSVA01000008">
    <property type="protein sequence ID" value="KOF03136.1"/>
    <property type="molecule type" value="Genomic_DNA"/>
</dbReference>
<dbReference type="Gene3D" id="1.10.1740.10">
    <property type="match status" value="1"/>
</dbReference>
<dbReference type="RefSeq" id="WP_053223062.1">
    <property type="nucleotide sequence ID" value="NZ_JSVA01000008.1"/>
</dbReference>
<reference evidence="9" key="1">
    <citation type="submission" date="2014-11" db="EMBL/GenBank/DDBJ databases">
        <title>Genome sequencing of Roseivirga sp. D-25.</title>
        <authorList>
            <person name="Selvaratnam C."/>
            <person name="Thevarajoo S."/>
            <person name="Goh K.M."/>
            <person name="Eee R."/>
            <person name="Chan K.-G."/>
            <person name="Chong C.S."/>
        </authorList>
    </citation>
    <scope>NUCLEOTIDE SEQUENCE [LARGE SCALE GENOMIC DNA]</scope>
    <source>
        <strain evidence="9">D-25</strain>
    </source>
</reference>
<dbReference type="InterPro" id="IPR036388">
    <property type="entry name" value="WH-like_DNA-bd_sf"/>
</dbReference>
<dbReference type="Gene3D" id="1.10.10.10">
    <property type="entry name" value="Winged helix-like DNA-binding domain superfamily/Winged helix DNA-binding domain"/>
    <property type="match status" value="1"/>
</dbReference>
<evidence type="ECO:0000256" key="3">
    <source>
        <dbReference type="ARBA" id="ARBA00023082"/>
    </source>
</evidence>
<sequence>MDVAQFKTDVLPLKNKLYRFAFNIVKDEELAKDVVQECMIKVWEKRDEVKHINNLEAWCMQVTRNKALDKLRSKHVKKTDLFEVEFDTRKEKDTPVVLTERNEIMNRIQFLIDALPSRQREVMQLRDIEGYSYKEIADMLEIDINLVKTNLFRARRKLKESLIKENAYGL</sequence>
<dbReference type="PATRIC" id="fig|1566026.4.peg.3302"/>
<dbReference type="GO" id="GO:0006352">
    <property type="term" value="P:DNA-templated transcription initiation"/>
    <property type="evidence" value="ECO:0007669"/>
    <property type="project" value="InterPro"/>
</dbReference>
<keyword evidence="9" id="KW-1185">Reference proteome</keyword>
<dbReference type="CDD" id="cd06171">
    <property type="entry name" value="Sigma70_r4"/>
    <property type="match status" value="1"/>
</dbReference>
<dbReference type="GO" id="GO:0003677">
    <property type="term" value="F:DNA binding"/>
    <property type="evidence" value="ECO:0007669"/>
    <property type="project" value="UniProtKB-KW"/>
</dbReference>
<dbReference type="Pfam" id="PF04542">
    <property type="entry name" value="Sigma70_r2"/>
    <property type="match status" value="1"/>
</dbReference>
<keyword evidence="5" id="KW-0804">Transcription</keyword>
<dbReference type="PANTHER" id="PTHR43133:SF8">
    <property type="entry name" value="RNA POLYMERASE SIGMA FACTOR HI_1459-RELATED"/>
    <property type="match status" value="1"/>
</dbReference>
<evidence type="ECO:0000256" key="2">
    <source>
        <dbReference type="ARBA" id="ARBA00023015"/>
    </source>
</evidence>
<evidence type="ECO:0000256" key="5">
    <source>
        <dbReference type="ARBA" id="ARBA00023163"/>
    </source>
</evidence>
<organism evidence="8 9">
    <name type="scientific">Roseivirga seohaensis subsp. aquiponti</name>
    <dbReference type="NCBI Taxonomy" id="1566026"/>
    <lineage>
        <taxon>Bacteria</taxon>
        <taxon>Pseudomonadati</taxon>
        <taxon>Bacteroidota</taxon>
        <taxon>Cytophagia</taxon>
        <taxon>Cytophagales</taxon>
        <taxon>Roseivirgaceae</taxon>
        <taxon>Roseivirga</taxon>
    </lineage>
</organism>
<evidence type="ECO:0000256" key="1">
    <source>
        <dbReference type="ARBA" id="ARBA00010641"/>
    </source>
</evidence>
<keyword evidence="2" id="KW-0805">Transcription regulation</keyword>
<dbReference type="PANTHER" id="PTHR43133">
    <property type="entry name" value="RNA POLYMERASE ECF-TYPE SIGMA FACTO"/>
    <property type="match status" value="1"/>
</dbReference>
<dbReference type="GO" id="GO:0016987">
    <property type="term" value="F:sigma factor activity"/>
    <property type="evidence" value="ECO:0007669"/>
    <property type="project" value="UniProtKB-KW"/>
</dbReference>
<dbReference type="Proteomes" id="UP000036908">
    <property type="component" value="Unassembled WGS sequence"/>
</dbReference>
<feature type="domain" description="RNA polymerase sigma-70 region 2" evidence="6">
    <location>
        <begin position="14"/>
        <end position="74"/>
    </location>
</feature>
<name>A0A0L8ALM0_9BACT</name>
<dbReference type="SUPFAM" id="SSF88946">
    <property type="entry name" value="Sigma2 domain of RNA polymerase sigma factors"/>
    <property type="match status" value="1"/>
</dbReference>
<dbReference type="InterPro" id="IPR013324">
    <property type="entry name" value="RNA_pol_sigma_r3/r4-like"/>
</dbReference>
<keyword evidence="3" id="KW-0731">Sigma factor</keyword>
<dbReference type="SUPFAM" id="SSF88659">
    <property type="entry name" value="Sigma3 and sigma4 domains of RNA polymerase sigma factors"/>
    <property type="match status" value="1"/>
</dbReference>
<dbReference type="NCBIfam" id="TIGR02937">
    <property type="entry name" value="sigma70-ECF"/>
    <property type="match status" value="1"/>
</dbReference>
<protein>
    <submittedName>
        <fullName evidence="8">ECF subfamily RNA polymerase sigma-24 subunit</fullName>
    </submittedName>
</protein>
<dbReference type="OrthoDB" id="795989at2"/>
<evidence type="ECO:0000313" key="9">
    <source>
        <dbReference type="Proteomes" id="UP000036908"/>
    </source>
</evidence>
<dbReference type="AlphaFoldDB" id="A0A0L8ALM0"/>
<evidence type="ECO:0000259" key="7">
    <source>
        <dbReference type="Pfam" id="PF08281"/>
    </source>
</evidence>
<evidence type="ECO:0000259" key="6">
    <source>
        <dbReference type="Pfam" id="PF04542"/>
    </source>
</evidence>
<dbReference type="InterPro" id="IPR014284">
    <property type="entry name" value="RNA_pol_sigma-70_dom"/>
</dbReference>
<accession>A0A0L8ALM0</accession>
<dbReference type="InterPro" id="IPR039425">
    <property type="entry name" value="RNA_pol_sigma-70-like"/>
</dbReference>
<dbReference type="Pfam" id="PF08281">
    <property type="entry name" value="Sigma70_r4_2"/>
    <property type="match status" value="1"/>
</dbReference>